<organism evidence="1 2">
    <name type="scientific">Sphaeroforma arctica JP610</name>
    <dbReference type="NCBI Taxonomy" id="667725"/>
    <lineage>
        <taxon>Eukaryota</taxon>
        <taxon>Ichthyosporea</taxon>
        <taxon>Ichthyophonida</taxon>
        <taxon>Sphaeroforma</taxon>
    </lineage>
</organism>
<reference evidence="1 2" key="1">
    <citation type="submission" date="2011-02" db="EMBL/GenBank/DDBJ databases">
        <title>The Genome Sequence of Sphaeroforma arctica JP610.</title>
        <authorList>
            <consortium name="The Broad Institute Genome Sequencing Platform"/>
            <person name="Russ C."/>
            <person name="Cuomo C."/>
            <person name="Young S.K."/>
            <person name="Zeng Q."/>
            <person name="Gargeya S."/>
            <person name="Alvarado L."/>
            <person name="Berlin A."/>
            <person name="Chapman S.B."/>
            <person name="Chen Z."/>
            <person name="Freedman E."/>
            <person name="Gellesch M."/>
            <person name="Goldberg J."/>
            <person name="Griggs A."/>
            <person name="Gujja S."/>
            <person name="Heilman E."/>
            <person name="Heiman D."/>
            <person name="Howarth C."/>
            <person name="Mehta T."/>
            <person name="Neiman D."/>
            <person name="Pearson M."/>
            <person name="Roberts A."/>
            <person name="Saif S."/>
            <person name="Shea T."/>
            <person name="Shenoy N."/>
            <person name="Sisk P."/>
            <person name="Stolte C."/>
            <person name="Sykes S."/>
            <person name="White J."/>
            <person name="Yandava C."/>
            <person name="Burger G."/>
            <person name="Gray M.W."/>
            <person name="Holland P.W.H."/>
            <person name="King N."/>
            <person name="Lang F.B.F."/>
            <person name="Roger A.J."/>
            <person name="Ruiz-Trillo I."/>
            <person name="Haas B."/>
            <person name="Nusbaum C."/>
            <person name="Birren B."/>
        </authorList>
    </citation>
    <scope>NUCLEOTIDE SEQUENCE [LARGE SCALE GENOMIC DNA]</scope>
    <source>
        <strain evidence="1 2">JP610</strain>
    </source>
</reference>
<dbReference type="GeneID" id="25912431"/>
<gene>
    <name evidence="1" type="ORF">SARC_11927</name>
</gene>
<evidence type="ECO:0000313" key="1">
    <source>
        <dbReference type="EMBL" id="KNC75550.1"/>
    </source>
</evidence>
<keyword evidence="2" id="KW-1185">Reference proteome</keyword>
<evidence type="ECO:0000313" key="2">
    <source>
        <dbReference type="Proteomes" id="UP000054560"/>
    </source>
</evidence>
<sequence length="119" mass="13310">MYVRLNRMGHGALQTRKRGQPTETMPSWEGIGRVIQKDADKQDTIHNQALVRLTSTPVGASEVLVQVWQKDLPELYSSLKELRTATIGFITAAYVSELKGRILQAFDTNGPMLLLDNIT</sequence>
<name>A0A0L0FFM0_9EUKA</name>
<proteinExistence type="predicted"/>
<dbReference type="AlphaFoldDB" id="A0A0L0FFM0"/>
<dbReference type="RefSeq" id="XP_014149452.1">
    <property type="nucleotide sequence ID" value="XM_014293977.1"/>
</dbReference>
<dbReference type="Proteomes" id="UP000054560">
    <property type="component" value="Unassembled WGS sequence"/>
</dbReference>
<dbReference type="EMBL" id="KQ243554">
    <property type="protein sequence ID" value="KNC75550.1"/>
    <property type="molecule type" value="Genomic_DNA"/>
</dbReference>
<protein>
    <submittedName>
        <fullName evidence="1">Uncharacterized protein</fullName>
    </submittedName>
</protein>
<accession>A0A0L0FFM0</accession>